<protein>
    <recommendedName>
        <fullName evidence="4">Transmembrane protein</fullName>
    </recommendedName>
</protein>
<comment type="caution">
    <text evidence="2">The sequence shown here is derived from an EMBL/GenBank/DDBJ whole genome shotgun (WGS) entry which is preliminary data.</text>
</comment>
<sequence length="114" mass="11890">MGALALPLALTVGAPGAAAKNGDTTVTGQSLEQTIDCNNGTLLVNGSNNRVNAFGTCWAITVQGTSNVIVADNVVNDITVYGWDQTVFFKNGDPIIVDRGRELAMVNQISRVPA</sequence>
<keyword evidence="1" id="KW-0732">Signal</keyword>
<feature type="chain" id="PRO_5047487451" description="Transmembrane protein" evidence="1">
    <location>
        <begin position="20"/>
        <end position="114"/>
    </location>
</feature>
<feature type="signal peptide" evidence="1">
    <location>
        <begin position="1"/>
        <end position="19"/>
    </location>
</feature>
<evidence type="ECO:0000313" key="2">
    <source>
        <dbReference type="EMBL" id="MBP2454031.1"/>
    </source>
</evidence>
<dbReference type="EMBL" id="JAGIOP010000002">
    <property type="protein sequence ID" value="MBP2454031.1"/>
    <property type="molecule type" value="Genomic_DNA"/>
</dbReference>
<dbReference type="Proteomes" id="UP000694460">
    <property type="component" value="Unassembled WGS sequence"/>
</dbReference>
<reference evidence="2 3" key="1">
    <citation type="submission" date="2021-03" db="EMBL/GenBank/DDBJ databases">
        <title>Sequencing the genomes of 1000 actinobacteria strains.</title>
        <authorList>
            <person name="Klenk H.-P."/>
        </authorList>
    </citation>
    <scope>NUCLEOTIDE SEQUENCE [LARGE SCALE GENOMIC DNA]</scope>
    <source>
        <strain evidence="2 3">DSM 46713</strain>
    </source>
</reference>
<gene>
    <name evidence="2" type="ORF">JOF57_003944</name>
</gene>
<accession>A0ABS4ZXY0</accession>
<organism evidence="2 3">
    <name type="scientific">Mycolicibacterium lutetiense</name>
    <dbReference type="NCBI Taxonomy" id="1641992"/>
    <lineage>
        <taxon>Bacteria</taxon>
        <taxon>Bacillati</taxon>
        <taxon>Actinomycetota</taxon>
        <taxon>Actinomycetes</taxon>
        <taxon>Mycobacteriales</taxon>
        <taxon>Mycobacteriaceae</taxon>
        <taxon>Mycolicibacterium</taxon>
    </lineage>
</organism>
<evidence type="ECO:0000313" key="3">
    <source>
        <dbReference type="Proteomes" id="UP000694460"/>
    </source>
</evidence>
<proteinExistence type="predicted"/>
<dbReference type="Pfam" id="PF11259">
    <property type="entry name" value="DUF3060"/>
    <property type="match status" value="1"/>
</dbReference>
<name>A0ABS4ZXY0_9MYCO</name>
<evidence type="ECO:0000256" key="1">
    <source>
        <dbReference type="SAM" id="SignalP"/>
    </source>
</evidence>
<evidence type="ECO:0008006" key="4">
    <source>
        <dbReference type="Google" id="ProtNLM"/>
    </source>
</evidence>
<dbReference type="InterPro" id="IPR021417">
    <property type="entry name" value="DUF3060"/>
</dbReference>
<keyword evidence="3" id="KW-1185">Reference proteome</keyword>